<dbReference type="InterPro" id="IPR036864">
    <property type="entry name" value="Zn2-C6_fun-type_DNA-bd_sf"/>
</dbReference>
<dbReference type="Gene3D" id="4.10.240.10">
    <property type="entry name" value="Zn(2)-C6 fungal-type DNA-binding domain"/>
    <property type="match status" value="1"/>
</dbReference>
<keyword evidence="1" id="KW-0539">Nucleus</keyword>
<dbReference type="PROSITE" id="PS50048">
    <property type="entry name" value="ZN2_CY6_FUNGAL_2"/>
    <property type="match status" value="1"/>
</dbReference>
<dbReference type="GO" id="GO:0008270">
    <property type="term" value="F:zinc ion binding"/>
    <property type="evidence" value="ECO:0007669"/>
    <property type="project" value="InterPro"/>
</dbReference>
<dbReference type="Proteomes" id="UP000319257">
    <property type="component" value="Unassembled WGS sequence"/>
</dbReference>
<dbReference type="AlphaFoldDB" id="A0A507BIH4"/>
<dbReference type="PROSITE" id="PS00463">
    <property type="entry name" value="ZN2_CY6_FUNGAL_1"/>
    <property type="match status" value="1"/>
</dbReference>
<dbReference type="InterPro" id="IPR029058">
    <property type="entry name" value="AB_hydrolase_fold"/>
</dbReference>
<dbReference type="InterPro" id="IPR013094">
    <property type="entry name" value="AB_hydrolase_3"/>
</dbReference>
<evidence type="ECO:0000256" key="1">
    <source>
        <dbReference type="ARBA" id="ARBA00023242"/>
    </source>
</evidence>
<dbReference type="RefSeq" id="XP_031000275.1">
    <property type="nucleotide sequence ID" value="XM_031136609.1"/>
</dbReference>
<dbReference type="Gene3D" id="3.90.226.10">
    <property type="entry name" value="2-enoyl-CoA Hydratase, Chain A, domain 1"/>
    <property type="match status" value="1"/>
</dbReference>
<keyword evidence="4" id="KW-1185">Reference proteome</keyword>
<comment type="caution">
    <text evidence="3">The sequence shown here is derived from an EMBL/GenBank/DDBJ whole genome shotgun (WGS) entry which is preliminary data.</text>
</comment>
<dbReference type="CDD" id="cd12148">
    <property type="entry name" value="fungal_TF_MHR"/>
    <property type="match status" value="1"/>
</dbReference>
<dbReference type="Gene3D" id="3.40.50.1820">
    <property type="entry name" value="alpha/beta hydrolase"/>
    <property type="match status" value="1"/>
</dbReference>
<gene>
    <name evidence="3" type="ORF">E0L32_002421</name>
</gene>
<dbReference type="Pfam" id="PF00378">
    <property type="entry name" value="ECH_1"/>
    <property type="match status" value="1"/>
</dbReference>
<organism evidence="3 4">
    <name type="scientific">Thyridium curvatum</name>
    <dbReference type="NCBI Taxonomy" id="1093900"/>
    <lineage>
        <taxon>Eukaryota</taxon>
        <taxon>Fungi</taxon>
        <taxon>Dikarya</taxon>
        <taxon>Ascomycota</taxon>
        <taxon>Pezizomycotina</taxon>
        <taxon>Sordariomycetes</taxon>
        <taxon>Sordariomycetidae</taxon>
        <taxon>Thyridiales</taxon>
        <taxon>Thyridiaceae</taxon>
        <taxon>Thyridium</taxon>
    </lineage>
</organism>
<dbReference type="Pfam" id="PF00172">
    <property type="entry name" value="Zn_clus"/>
    <property type="match status" value="1"/>
</dbReference>
<accession>A0A507BIH4</accession>
<dbReference type="SMART" id="SM00066">
    <property type="entry name" value="GAL4"/>
    <property type="match status" value="1"/>
</dbReference>
<evidence type="ECO:0000259" key="2">
    <source>
        <dbReference type="PROSITE" id="PS50048"/>
    </source>
</evidence>
<evidence type="ECO:0000313" key="3">
    <source>
        <dbReference type="EMBL" id="TPX18564.1"/>
    </source>
</evidence>
<dbReference type="CDD" id="cd06558">
    <property type="entry name" value="crotonase-like"/>
    <property type="match status" value="1"/>
</dbReference>
<dbReference type="CDD" id="cd00067">
    <property type="entry name" value="GAL4"/>
    <property type="match status" value="1"/>
</dbReference>
<evidence type="ECO:0000313" key="4">
    <source>
        <dbReference type="Proteomes" id="UP000319257"/>
    </source>
</evidence>
<dbReference type="FunCoup" id="A0A507BIH4">
    <property type="interactions" value="63"/>
</dbReference>
<dbReference type="PANTHER" id="PTHR47425">
    <property type="entry name" value="FARB-RELATED"/>
    <property type="match status" value="1"/>
</dbReference>
<reference evidence="3 4" key="1">
    <citation type="submission" date="2019-06" db="EMBL/GenBank/DDBJ databases">
        <title>Draft genome sequence of the filamentous fungus Phialemoniopsis curvata isolated from diesel fuel.</title>
        <authorList>
            <person name="Varaljay V.A."/>
            <person name="Lyon W.J."/>
            <person name="Crouch A.L."/>
            <person name="Drake C.E."/>
            <person name="Hollomon J.M."/>
            <person name="Nadeau L.J."/>
            <person name="Nunn H.S."/>
            <person name="Stevenson B.S."/>
            <person name="Bojanowski C.L."/>
            <person name="Crookes-Goodson W.J."/>
        </authorList>
    </citation>
    <scope>NUCLEOTIDE SEQUENCE [LARGE SCALE GENOMIC DNA]</scope>
    <source>
        <strain evidence="3 4">D216</strain>
    </source>
</reference>
<dbReference type="InterPro" id="IPR001138">
    <property type="entry name" value="Zn2Cys6_DnaBD"/>
</dbReference>
<dbReference type="GeneID" id="41969868"/>
<protein>
    <recommendedName>
        <fullName evidence="2">Zn(2)-C6 fungal-type domain-containing protein</fullName>
    </recommendedName>
</protein>
<dbReference type="OrthoDB" id="4451586at2759"/>
<dbReference type="InterPro" id="IPR001753">
    <property type="entry name" value="Enoyl-CoA_hydra/iso"/>
</dbReference>
<proteinExistence type="predicted"/>
<dbReference type="GO" id="GO:0016787">
    <property type="term" value="F:hydrolase activity"/>
    <property type="evidence" value="ECO:0007669"/>
    <property type="project" value="InterPro"/>
</dbReference>
<dbReference type="InterPro" id="IPR052761">
    <property type="entry name" value="Fungal_Detox/Toxin_TFs"/>
</dbReference>
<sequence length="761" mass="83740">MYHAPASDGHSVAIYHVCKKGLASSPDPGPALVHIHDGGYFSVSAQKALASVVPYVANSGVPVFSIDYRLSPENPFPTPPEDCWTALLYVQSQAKKLNINPHRIAIIGESAGGGLAAGLAILSRSLAKQILLYPMLDDRIVADHTEGLGVFSINDHGLGSLPRRRYGGCTEADVVFASPSVTFRLPEVLLGISALAGALPRAMMLFGNQRTMDLALTARELTAEEALQWGLVREIVPQEKLLDIALDYAQEIANMSPDGVIITRLAAREAWVTGISRATVSSRHGLAERTGTVRLLSVGGFQRKATDTQPESSHVKRRAAKACLSCRNRKVRCDVTSGGVLCTNCRLDDVACVVTDTNRGKGRSSSSWGPINNPTPMNDEVAEELPVSLTFEAYIRPLPPHIDAGDIEYLTKKEALTLPDEELQCALLRAYIQYAHAFMPILDLPPIYTAIALRGEGEEPLSLIVVQAIMFASIAYVDIDYLTSRGFRTRKAARRVFFNRVRLLYGLECETDRLALLQALMLMTYWYENPDDEKETYDFEISPLNDDVVRWLGPLPIMDDTPAKETLYITIIELAKLCLNIGDILSSQYSVLNSPGMSADRTVSVMVVPKKNIEAAQSLAKCDAALKDWFQGLEECCRYKAGQWSSADDQDGSRRIVYLHLAMLLHMIYFTSITVLHRPRAFQPGTDPSDSSATRLSRDRVTNAAVRTTEMIYDLSTHDSLRFASTSSITAILSATLMHLVNLRSAQEDVRSISIGRFYQP</sequence>
<dbReference type="GO" id="GO:0000981">
    <property type="term" value="F:DNA-binding transcription factor activity, RNA polymerase II-specific"/>
    <property type="evidence" value="ECO:0007669"/>
    <property type="project" value="InterPro"/>
</dbReference>
<dbReference type="SUPFAM" id="SSF57701">
    <property type="entry name" value="Zn2/Cys6 DNA-binding domain"/>
    <property type="match status" value="1"/>
</dbReference>
<dbReference type="InParanoid" id="A0A507BIH4"/>
<dbReference type="PANTHER" id="PTHR47425:SF2">
    <property type="entry name" value="FARB-RELATED"/>
    <property type="match status" value="1"/>
</dbReference>
<dbReference type="STRING" id="1093900.A0A507BIH4"/>
<name>A0A507BIH4_9PEZI</name>
<dbReference type="Pfam" id="PF07859">
    <property type="entry name" value="Abhydrolase_3"/>
    <property type="match status" value="1"/>
</dbReference>
<dbReference type="EMBL" id="SKBQ01000010">
    <property type="protein sequence ID" value="TPX18564.1"/>
    <property type="molecule type" value="Genomic_DNA"/>
</dbReference>
<feature type="domain" description="Zn(2)-C6 fungal-type" evidence="2">
    <location>
        <begin position="322"/>
        <end position="354"/>
    </location>
</feature>
<dbReference type="SUPFAM" id="SSF53474">
    <property type="entry name" value="alpha/beta-Hydrolases"/>
    <property type="match status" value="1"/>
</dbReference>